<comment type="caution">
    <text evidence="1">The sequence shown here is derived from an EMBL/GenBank/DDBJ whole genome shotgun (WGS) entry which is preliminary data.</text>
</comment>
<organism evidence="1 2">
    <name type="scientific">Aeropyrum pernix</name>
    <dbReference type="NCBI Taxonomy" id="56636"/>
    <lineage>
        <taxon>Archaea</taxon>
        <taxon>Thermoproteota</taxon>
        <taxon>Thermoprotei</taxon>
        <taxon>Desulfurococcales</taxon>
        <taxon>Desulfurococcaceae</taxon>
        <taxon>Aeropyrum</taxon>
    </lineage>
</organism>
<dbReference type="RefSeq" id="WP_131160725.1">
    <property type="nucleotide sequence ID" value="NZ_BDMD01000106.1"/>
</dbReference>
<dbReference type="AlphaFoldDB" id="A0A401HBJ8"/>
<dbReference type="Proteomes" id="UP000291213">
    <property type="component" value="Unassembled WGS sequence"/>
</dbReference>
<dbReference type="EMBL" id="BDMD01000106">
    <property type="protein sequence ID" value="GBF09803.1"/>
    <property type="molecule type" value="Genomic_DNA"/>
</dbReference>
<name>A0A401HBJ8_AERPX</name>
<evidence type="ECO:0000313" key="1">
    <source>
        <dbReference type="EMBL" id="GBF09803.1"/>
    </source>
</evidence>
<proteinExistence type="predicted"/>
<dbReference type="OrthoDB" id="45576at2157"/>
<gene>
    <name evidence="1" type="ORF">apy_15280</name>
</gene>
<reference evidence="1 2" key="1">
    <citation type="submission" date="2017-02" db="EMBL/GenBank/DDBJ databases">
        <title>isolation and characterization of a novel temperate virus Aeropyrum globular virus 1 infecting hyperthermophilic archaeon Aeropyrum.</title>
        <authorList>
            <person name="Yumiya M."/>
            <person name="Yoshida T."/>
            <person name="Sako Y."/>
        </authorList>
    </citation>
    <scope>NUCLEOTIDE SEQUENCE [LARGE SCALE GENOMIC DNA]</scope>
    <source>
        <strain evidence="1 2">YK1-12-2013</strain>
    </source>
</reference>
<protein>
    <submittedName>
        <fullName evidence="1">Uncharacterized protein</fullName>
    </submittedName>
</protein>
<accession>A0A401HBJ8</accession>
<sequence length="165" mass="19072">MSSERQLLRREEVIEWIKTRIRDLEEEISYYKTILAIVEKGSTASSLPGEKMEEVKVGRKRVARLYKGETHVRIVLEWPMALPEEIEAYLRSVEEELRSVQARTGDIAGEDLATLDIRKLPDGTVEEIVFKGLYTTVEHLKAKSALKYAAESMYQINRAMEREEL</sequence>
<evidence type="ECO:0000313" key="2">
    <source>
        <dbReference type="Proteomes" id="UP000291213"/>
    </source>
</evidence>